<dbReference type="PROSITE" id="PS00344">
    <property type="entry name" value="GATA_ZN_FINGER_1"/>
    <property type="match status" value="1"/>
</dbReference>
<keyword evidence="5" id="KW-0010">Activator</keyword>
<organism evidence="9 10">
    <name type="scientific">Eleusine coracana subsp. coracana</name>
    <dbReference type="NCBI Taxonomy" id="191504"/>
    <lineage>
        <taxon>Eukaryota</taxon>
        <taxon>Viridiplantae</taxon>
        <taxon>Streptophyta</taxon>
        <taxon>Embryophyta</taxon>
        <taxon>Tracheophyta</taxon>
        <taxon>Spermatophyta</taxon>
        <taxon>Magnoliopsida</taxon>
        <taxon>Liliopsida</taxon>
        <taxon>Poales</taxon>
        <taxon>Poaceae</taxon>
        <taxon>PACMAD clade</taxon>
        <taxon>Chloridoideae</taxon>
        <taxon>Cynodonteae</taxon>
        <taxon>Eleusininae</taxon>
        <taxon>Eleusine</taxon>
    </lineage>
</organism>
<dbReference type="CDD" id="cd00202">
    <property type="entry name" value="ZnF_GATA"/>
    <property type="match status" value="1"/>
</dbReference>
<comment type="similarity">
    <text evidence="1">Belongs to the type IV zinc-finger family. Class A subfamily.</text>
</comment>
<keyword evidence="10" id="KW-1185">Reference proteome</keyword>
<dbReference type="Proteomes" id="UP001054889">
    <property type="component" value="Unassembled WGS sequence"/>
</dbReference>
<evidence type="ECO:0000259" key="8">
    <source>
        <dbReference type="PROSITE" id="PS50114"/>
    </source>
</evidence>
<feature type="compositionally biased region" description="Low complexity" evidence="7">
    <location>
        <begin position="126"/>
        <end position="139"/>
    </location>
</feature>
<gene>
    <name evidence="9" type="primary">ga27077</name>
    <name evidence="9" type="ORF">PR202_ga27077</name>
</gene>
<dbReference type="InterPro" id="IPR051140">
    <property type="entry name" value="GATA_TF"/>
</dbReference>
<evidence type="ECO:0000256" key="2">
    <source>
        <dbReference type="ARBA" id="ARBA00022723"/>
    </source>
</evidence>
<dbReference type="FunFam" id="3.30.50.10:FF:000038">
    <property type="entry name" value="GATA transcription factor 14"/>
    <property type="match status" value="1"/>
</dbReference>
<name>A0AAV5DG80_ELECO</name>
<proteinExistence type="inferred from homology"/>
<feature type="compositionally biased region" description="Low complexity" evidence="7">
    <location>
        <begin position="258"/>
        <end position="267"/>
    </location>
</feature>
<reference evidence="9" key="1">
    <citation type="journal article" date="2018" name="DNA Res.">
        <title>Multiple hybrid de novo genome assembly of finger millet, an orphan allotetraploid crop.</title>
        <authorList>
            <person name="Hatakeyama M."/>
            <person name="Aluri S."/>
            <person name="Balachadran M.T."/>
            <person name="Sivarajan S.R."/>
            <person name="Patrignani A."/>
            <person name="Gruter S."/>
            <person name="Poveda L."/>
            <person name="Shimizu-Inatsugi R."/>
            <person name="Baeten J."/>
            <person name="Francoijs K.J."/>
            <person name="Nataraja K.N."/>
            <person name="Reddy Y.A.N."/>
            <person name="Phadnis S."/>
            <person name="Ravikumar R.L."/>
            <person name="Schlapbach R."/>
            <person name="Sreeman S.M."/>
            <person name="Shimizu K.K."/>
        </authorList>
    </citation>
    <scope>NUCLEOTIDE SEQUENCE</scope>
</reference>
<dbReference type="Gene3D" id="3.30.50.10">
    <property type="entry name" value="Erythroid Transcription Factor GATA-1, subunit A"/>
    <property type="match status" value="1"/>
</dbReference>
<dbReference type="PANTHER" id="PTHR45658:SF42">
    <property type="entry name" value="GATA TRANSCRIPTION FACTOR 1"/>
    <property type="match status" value="1"/>
</dbReference>
<evidence type="ECO:0000256" key="4">
    <source>
        <dbReference type="ARBA" id="ARBA00022833"/>
    </source>
</evidence>
<feature type="region of interest" description="Disordered" evidence="7">
    <location>
        <begin position="241"/>
        <end position="267"/>
    </location>
</feature>
<dbReference type="GO" id="GO:0008270">
    <property type="term" value="F:zinc ion binding"/>
    <property type="evidence" value="ECO:0007669"/>
    <property type="project" value="UniProtKB-KW"/>
</dbReference>
<evidence type="ECO:0000313" key="9">
    <source>
        <dbReference type="EMBL" id="GJN09102.1"/>
    </source>
</evidence>
<dbReference type="PROSITE" id="PS50114">
    <property type="entry name" value="GATA_ZN_FINGER_2"/>
    <property type="match status" value="1"/>
</dbReference>
<keyword evidence="4" id="KW-0862">Zinc</keyword>
<dbReference type="GO" id="GO:0006355">
    <property type="term" value="P:regulation of DNA-templated transcription"/>
    <property type="evidence" value="ECO:0007669"/>
    <property type="project" value="InterPro"/>
</dbReference>
<evidence type="ECO:0000256" key="5">
    <source>
        <dbReference type="ARBA" id="ARBA00023159"/>
    </source>
</evidence>
<dbReference type="SUPFAM" id="SSF57716">
    <property type="entry name" value="Glucocorticoid receptor-like (DNA-binding domain)"/>
    <property type="match status" value="1"/>
</dbReference>
<comment type="caution">
    <text evidence="9">The sequence shown here is derived from an EMBL/GenBank/DDBJ whole genome shotgun (WGS) entry which is preliminary data.</text>
</comment>
<reference evidence="9" key="2">
    <citation type="submission" date="2021-12" db="EMBL/GenBank/DDBJ databases">
        <title>Resequencing data analysis of finger millet.</title>
        <authorList>
            <person name="Hatakeyama M."/>
            <person name="Aluri S."/>
            <person name="Balachadran M.T."/>
            <person name="Sivarajan S.R."/>
            <person name="Poveda L."/>
            <person name="Shimizu-Inatsugi R."/>
            <person name="Schlapbach R."/>
            <person name="Sreeman S.M."/>
            <person name="Shimizu K.K."/>
        </authorList>
    </citation>
    <scope>NUCLEOTIDE SEQUENCE</scope>
</reference>
<feature type="region of interest" description="Disordered" evidence="7">
    <location>
        <begin position="124"/>
        <end position="174"/>
    </location>
</feature>
<feature type="domain" description="GATA-type" evidence="8">
    <location>
        <begin position="168"/>
        <end position="204"/>
    </location>
</feature>
<dbReference type="SMART" id="SM00401">
    <property type="entry name" value="ZnF_GATA"/>
    <property type="match status" value="1"/>
</dbReference>
<keyword evidence="3 6" id="KW-0863">Zinc-finger</keyword>
<protein>
    <recommendedName>
        <fullName evidence="8">GATA-type domain-containing protein</fullName>
    </recommendedName>
</protein>
<keyword evidence="2" id="KW-0479">Metal-binding</keyword>
<evidence type="ECO:0000256" key="7">
    <source>
        <dbReference type="SAM" id="MobiDB-lite"/>
    </source>
</evidence>
<dbReference type="Pfam" id="PF00320">
    <property type="entry name" value="GATA"/>
    <property type="match status" value="1"/>
</dbReference>
<accession>A0AAV5DG80</accession>
<feature type="compositionally biased region" description="Pro residues" evidence="7">
    <location>
        <begin position="155"/>
        <end position="167"/>
    </location>
</feature>
<dbReference type="PANTHER" id="PTHR45658">
    <property type="entry name" value="GATA TRANSCRIPTION FACTOR"/>
    <property type="match status" value="1"/>
</dbReference>
<dbReference type="InterPro" id="IPR013088">
    <property type="entry name" value="Znf_NHR/GATA"/>
</dbReference>
<evidence type="ECO:0000256" key="1">
    <source>
        <dbReference type="ARBA" id="ARBA00005694"/>
    </source>
</evidence>
<dbReference type="InterPro" id="IPR000679">
    <property type="entry name" value="Znf_GATA"/>
</dbReference>
<evidence type="ECO:0000256" key="3">
    <source>
        <dbReference type="ARBA" id="ARBA00022771"/>
    </source>
</evidence>
<sequence>MPAWPLAVRRLAAQADTQRRTETLLGSRDSGVVRPVWAICFWQRQAFICFDSNGSGRGLFFDQQSSIKRAVWKGPAHGTSHMGYGLPSLEAEHKRPKTASNHAVAGAQDMTNYHGCGSGGRRRRAPLVGLGPVPHVVGPRTKGLRRRRRVTAPWSLPPLLPPPPPSGGAPRRRCTHCASEETPQWRQGPDGPSTLCNACGVRFKSGRLFPEYRPINSPTFSPLLHSNSHRRVLEMRRHVEEETAAGGARGRRAERAAARAAAATKGK</sequence>
<dbReference type="GO" id="GO:0043565">
    <property type="term" value="F:sequence-specific DNA binding"/>
    <property type="evidence" value="ECO:0007669"/>
    <property type="project" value="InterPro"/>
</dbReference>
<dbReference type="GO" id="GO:0005634">
    <property type="term" value="C:nucleus"/>
    <property type="evidence" value="ECO:0007669"/>
    <property type="project" value="TreeGrafter"/>
</dbReference>
<dbReference type="EMBL" id="BQKI01000015">
    <property type="protein sequence ID" value="GJN09102.1"/>
    <property type="molecule type" value="Genomic_DNA"/>
</dbReference>
<dbReference type="AlphaFoldDB" id="A0AAV5DG80"/>
<evidence type="ECO:0000256" key="6">
    <source>
        <dbReference type="PROSITE-ProRule" id="PRU00094"/>
    </source>
</evidence>
<evidence type="ECO:0000313" key="10">
    <source>
        <dbReference type="Proteomes" id="UP001054889"/>
    </source>
</evidence>
<dbReference type="GO" id="GO:0030154">
    <property type="term" value="P:cell differentiation"/>
    <property type="evidence" value="ECO:0007669"/>
    <property type="project" value="TreeGrafter"/>
</dbReference>